<dbReference type="Gene3D" id="1.10.10.10">
    <property type="entry name" value="Winged helix-like DNA-binding domain superfamily/Winged helix DNA-binding domain"/>
    <property type="match status" value="1"/>
</dbReference>
<dbReference type="Proteomes" id="UP000323142">
    <property type="component" value="Unassembled WGS sequence"/>
</dbReference>
<evidence type="ECO:0000313" key="6">
    <source>
        <dbReference type="EMBL" id="KAA2230799.1"/>
    </source>
</evidence>
<evidence type="ECO:0000256" key="1">
    <source>
        <dbReference type="ARBA" id="ARBA00009437"/>
    </source>
</evidence>
<protein>
    <submittedName>
        <fullName evidence="6">LysR family transcriptional regulator ArgP</fullName>
    </submittedName>
</protein>
<keyword evidence="4" id="KW-0804">Transcription</keyword>
<dbReference type="GO" id="GO:0003700">
    <property type="term" value="F:DNA-binding transcription factor activity"/>
    <property type="evidence" value="ECO:0007669"/>
    <property type="project" value="InterPro"/>
</dbReference>
<dbReference type="NCBIfam" id="NF002964">
    <property type="entry name" value="PRK03635.1"/>
    <property type="match status" value="1"/>
</dbReference>
<dbReference type="SUPFAM" id="SSF46785">
    <property type="entry name" value="Winged helix' DNA-binding domain"/>
    <property type="match status" value="1"/>
</dbReference>
<dbReference type="NCBIfam" id="TIGR03298">
    <property type="entry name" value="argP"/>
    <property type="match status" value="1"/>
</dbReference>
<organism evidence="6 7">
    <name type="scientific">Salinarimonas soli</name>
    <dbReference type="NCBI Taxonomy" id="1638099"/>
    <lineage>
        <taxon>Bacteria</taxon>
        <taxon>Pseudomonadati</taxon>
        <taxon>Pseudomonadota</taxon>
        <taxon>Alphaproteobacteria</taxon>
        <taxon>Hyphomicrobiales</taxon>
        <taxon>Salinarimonadaceae</taxon>
        <taxon>Salinarimonas</taxon>
    </lineage>
</organism>
<dbReference type="PANTHER" id="PTHR30579:SF2">
    <property type="entry name" value="HTH-TYPE TRANSCRIPTIONAL REGULATOR ARGP"/>
    <property type="match status" value="1"/>
</dbReference>
<dbReference type="RefSeq" id="WP_149822390.1">
    <property type="nucleotide sequence ID" value="NZ_VUOA01000087.1"/>
</dbReference>
<reference evidence="6 7" key="1">
    <citation type="submission" date="2019-09" db="EMBL/GenBank/DDBJ databases">
        <title>Salinarimonas rosea gen. nov., sp. nov., a new member of the a-2 subgroup of the Proteobacteria.</title>
        <authorList>
            <person name="Liu J."/>
        </authorList>
    </citation>
    <scope>NUCLEOTIDE SEQUENCE [LARGE SCALE GENOMIC DNA]</scope>
    <source>
        <strain evidence="6 7">BN140002</strain>
    </source>
</reference>
<dbReference type="AlphaFoldDB" id="A0A5B2UXS0"/>
<dbReference type="InterPro" id="IPR005119">
    <property type="entry name" value="LysR_subst-bd"/>
</dbReference>
<gene>
    <name evidence="6" type="ORF">F0L46_25350</name>
</gene>
<dbReference type="NCBIfam" id="NF009888">
    <property type="entry name" value="PRK13348.1"/>
    <property type="match status" value="1"/>
</dbReference>
<dbReference type="PANTHER" id="PTHR30579">
    <property type="entry name" value="TRANSCRIPTIONAL REGULATOR"/>
    <property type="match status" value="1"/>
</dbReference>
<sequence>MLDYAGLSALAAVVRQGSFERAAGTLGVTPSAVSQRVRALEERMGAVLVIRGQPCRATSAGARLCAHVEQVALLEGELAADLPELARFGRPEMVAPTLRVAVNADSLGSWFMPAAAAFSAGSGALLDIVLDDEEHTAERLRSGEVLAAVTTHGEPIQGCRTLELGTLAYVATASPAFAARWFPDGVTSDALARAPHLCFDRRDQLQARWADQALAINLEGPVHWIPATQGFVDGTMEGLGWAMNPRILIAEHLRSGCLIELLPGTTLDVRLYWQSARLGGRLLDTLTHTVVGVARPKLGQ</sequence>
<comment type="caution">
    <text evidence="6">The sequence shown here is derived from an EMBL/GenBank/DDBJ whole genome shotgun (WGS) entry which is preliminary data.</text>
</comment>
<dbReference type="Gene3D" id="3.40.190.290">
    <property type="match status" value="1"/>
</dbReference>
<keyword evidence="3" id="KW-0238">DNA-binding</keyword>
<evidence type="ECO:0000259" key="5">
    <source>
        <dbReference type="PROSITE" id="PS50931"/>
    </source>
</evidence>
<evidence type="ECO:0000256" key="2">
    <source>
        <dbReference type="ARBA" id="ARBA00023015"/>
    </source>
</evidence>
<dbReference type="InterPro" id="IPR036388">
    <property type="entry name" value="WH-like_DNA-bd_sf"/>
</dbReference>
<dbReference type="Pfam" id="PF03466">
    <property type="entry name" value="LysR_substrate"/>
    <property type="match status" value="1"/>
</dbReference>
<evidence type="ECO:0000256" key="4">
    <source>
        <dbReference type="ARBA" id="ARBA00023163"/>
    </source>
</evidence>
<dbReference type="OrthoDB" id="3252676at2"/>
<name>A0A5B2UXS0_9HYPH</name>
<proteinExistence type="inferred from homology"/>
<dbReference type="InterPro" id="IPR050176">
    <property type="entry name" value="LTTR"/>
</dbReference>
<dbReference type="EMBL" id="VUOA01000087">
    <property type="protein sequence ID" value="KAA2230799.1"/>
    <property type="molecule type" value="Genomic_DNA"/>
</dbReference>
<keyword evidence="2" id="KW-0805">Transcription regulation</keyword>
<dbReference type="SUPFAM" id="SSF53850">
    <property type="entry name" value="Periplasmic binding protein-like II"/>
    <property type="match status" value="1"/>
</dbReference>
<evidence type="ECO:0000313" key="7">
    <source>
        <dbReference type="Proteomes" id="UP000323142"/>
    </source>
</evidence>
<dbReference type="Pfam" id="PF00126">
    <property type="entry name" value="HTH_1"/>
    <property type="match status" value="1"/>
</dbReference>
<keyword evidence="7" id="KW-1185">Reference proteome</keyword>
<feature type="domain" description="HTH lysR-type" evidence="5">
    <location>
        <begin position="2"/>
        <end position="58"/>
    </location>
</feature>
<reference evidence="6 7" key="2">
    <citation type="submission" date="2019-09" db="EMBL/GenBank/DDBJ databases">
        <authorList>
            <person name="Jin C."/>
        </authorList>
    </citation>
    <scope>NUCLEOTIDE SEQUENCE [LARGE SCALE GENOMIC DNA]</scope>
    <source>
        <strain evidence="6 7">BN140002</strain>
    </source>
</reference>
<dbReference type="GO" id="GO:0003677">
    <property type="term" value="F:DNA binding"/>
    <property type="evidence" value="ECO:0007669"/>
    <property type="project" value="UniProtKB-KW"/>
</dbReference>
<evidence type="ECO:0000256" key="3">
    <source>
        <dbReference type="ARBA" id="ARBA00023125"/>
    </source>
</evidence>
<comment type="similarity">
    <text evidence="1">Belongs to the LysR transcriptional regulatory family.</text>
</comment>
<dbReference type="InterPro" id="IPR017685">
    <property type="entry name" value="ArgP"/>
</dbReference>
<dbReference type="PROSITE" id="PS50931">
    <property type="entry name" value="HTH_LYSR"/>
    <property type="match status" value="1"/>
</dbReference>
<dbReference type="InterPro" id="IPR036390">
    <property type="entry name" value="WH_DNA-bd_sf"/>
</dbReference>
<dbReference type="InterPro" id="IPR000847">
    <property type="entry name" value="LysR_HTH_N"/>
</dbReference>
<accession>A0A5B2UXS0</accession>